<dbReference type="SUPFAM" id="SSF47954">
    <property type="entry name" value="Cyclin-like"/>
    <property type="match status" value="1"/>
</dbReference>
<evidence type="ECO:0000256" key="1">
    <source>
        <dbReference type="ARBA" id="ARBA00023127"/>
    </source>
</evidence>
<dbReference type="CDD" id="cd20537">
    <property type="entry name" value="CYCLIN_CCNO-like_rpt2"/>
    <property type="match status" value="1"/>
</dbReference>
<organism evidence="4">
    <name type="scientific">Ditylum brightwellii</name>
    <dbReference type="NCBI Taxonomy" id="49249"/>
    <lineage>
        <taxon>Eukaryota</taxon>
        <taxon>Sar</taxon>
        <taxon>Stramenopiles</taxon>
        <taxon>Ochrophyta</taxon>
        <taxon>Bacillariophyta</taxon>
        <taxon>Mediophyceae</taxon>
        <taxon>Lithodesmiophycidae</taxon>
        <taxon>Lithodesmiales</taxon>
        <taxon>Lithodesmiaceae</taxon>
        <taxon>Ditylum</taxon>
    </lineage>
</organism>
<dbReference type="EMBL" id="HBNS01007547">
    <property type="protein sequence ID" value="CAE4590377.1"/>
    <property type="molecule type" value="Transcribed_RNA"/>
</dbReference>
<keyword evidence="1 2" id="KW-0195">Cyclin</keyword>
<dbReference type="InterPro" id="IPR039361">
    <property type="entry name" value="Cyclin"/>
</dbReference>
<dbReference type="Pfam" id="PF00134">
    <property type="entry name" value="Cyclin_N"/>
    <property type="match status" value="1"/>
</dbReference>
<comment type="similarity">
    <text evidence="2">Belongs to the cyclin family.</text>
</comment>
<evidence type="ECO:0000256" key="2">
    <source>
        <dbReference type="RuleBase" id="RU000383"/>
    </source>
</evidence>
<dbReference type="PANTHER" id="PTHR10177">
    <property type="entry name" value="CYCLINS"/>
    <property type="match status" value="1"/>
</dbReference>
<evidence type="ECO:0000259" key="3">
    <source>
        <dbReference type="SMART" id="SM00385"/>
    </source>
</evidence>
<dbReference type="InterPro" id="IPR036915">
    <property type="entry name" value="Cyclin-like_sf"/>
</dbReference>
<dbReference type="InterPro" id="IPR013763">
    <property type="entry name" value="Cyclin-like_dom"/>
</dbReference>
<dbReference type="AlphaFoldDB" id="A0A7S4QQU5"/>
<dbReference type="InterPro" id="IPR006671">
    <property type="entry name" value="Cyclin_N"/>
</dbReference>
<dbReference type="InterPro" id="IPR004367">
    <property type="entry name" value="Cyclin_C-dom"/>
</dbReference>
<gene>
    <name evidence="4" type="ORF">DBRI00130_LOCUS6112</name>
</gene>
<dbReference type="Pfam" id="PF02984">
    <property type="entry name" value="Cyclin_C"/>
    <property type="match status" value="1"/>
</dbReference>
<feature type="domain" description="Cyclin-like" evidence="3">
    <location>
        <begin position="74"/>
        <end position="163"/>
    </location>
</feature>
<dbReference type="Gene3D" id="1.10.472.10">
    <property type="entry name" value="Cyclin-like"/>
    <property type="match status" value="2"/>
</dbReference>
<reference evidence="4" key="1">
    <citation type="submission" date="2021-01" db="EMBL/GenBank/DDBJ databases">
        <authorList>
            <person name="Corre E."/>
            <person name="Pelletier E."/>
            <person name="Niang G."/>
            <person name="Scheremetjew M."/>
            <person name="Finn R."/>
            <person name="Kale V."/>
            <person name="Holt S."/>
            <person name="Cochrane G."/>
            <person name="Meng A."/>
            <person name="Brown T."/>
            <person name="Cohen L."/>
        </authorList>
    </citation>
    <scope>NUCLEOTIDE SEQUENCE</scope>
    <source>
        <strain evidence="4">GSO104</strain>
    </source>
</reference>
<accession>A0A7S4QQU5</accession>
<sequence length="336" mass="38223">MSDTHCEMMNEEIISQLEAMRRQESGAYACRDYFSQQRSESTECDFGMMKPMRTRWQQQQSTPLCPASRRKMIEWCYQIVDQCGFDRESVVIAISYLDRFLMTQSGVPALHNNKTFQLVTMTCLYIAIKLFEPEVIDPSIVSHISRGLYTEQDIVDMEMVILSALQWRVQPPTAIAFVRHFLALVDLEERTKSQIVDASRIQIEKAVSNYEFIGINPSMIAAASILNTVHFMDRKLLPVSCQYSLSLVLERYGSNRNIYGGKMREVMVKLLSTIIDKQVPVEQQDTVCKVTVPTASKSAQEDRAFSPWSPISIEKGPSDFISSVSDALHAGSQIWS</sequence>
<name>A0A7S4QQU5_9STRA</name>
<dbReference type="FunFam" id="1.10.472.10:FF:000093">
    <property type="entry name" value="Predicted protein"/>
    <property type="match status" value="1"/>
</dbReference>
<dbReference type="SMART" id="SM00385">
    <property type="entry name" value="CYCLIN"/>
    <property type="match status" value="1"/>
</dbReference>
<proteinExistence type="inferred from homology"/>
<protein>
    <recommendedName>
        <fullName evidence="3">Cyclin-like domain-containing protein</fullName>
    </recommendedName>
</protein>
<evidence type="ECO:0000313" key="4">
    <source>
        <dbReference type="EMBL" id="CAE4590377.1"/>
    </source>
</evidence>